<gene>
    <name evidence="10" type="ORF">IAC54_04200</name>
</gene>
<evidence type="ECO:0000256" key="1">
    <source>
        <dbReference type="ARBA" id="ARBA00001286"/>
    </source>
</evidence>
<dbReference type="PANTHER" id="PTHR10815">
    <property type="entry name" value="METHYLATED-DNA--PROTEIN-CYSTEINE METHYLTRANSFERASE"/>
    <property type="match status" value="1"/>
</dbReference>
<evidence type="ECO:0000256" key="6">
    <source>
        <dbReference type="ARBA" id="ARBA00022763"/>
    </source>
</evidence>
<accession>A0A9D9H7K0</accession>
<dbReference type="InterPro" id="IPR001497">
    <property type="entry name" value="MethylDNA_cys_MeTrfase_AS"/>
</dbReference>
<dbReference type="FunFam" id="1.10.10.10:FF:000214">
    <property type="entry name" value="Methylated-DNA--protein-cysteine methyltransferase"/>
    <property type="match status" value="1"/>
</dbReference>
<evidence type="ECO:0000256" key="3">
    <source>
        <dbReference type="ARBA" id="ARBA00011918"/>
    </source>
</evidence>
<dbReference type="InterPro" id="IPR036631">
    <property type="entry name" value="MGMT_N_sf"/>
</dbReference>
<dbReference type="Proteomes" id="UP000823636">
    <property type="component" value="Unassembled WGS sequence"/>
</dbReference>
<sequence length="174" mass="18835">MGGCVVYRYYDSPLGRLKLGSYDGRLCLCCWCDDCYSTDAESGVIRRLGADWAAGASPATDRAAEALDVFFEGKGLVRNIPMLLPGTDFQRRVWFALSFIPYGYTVSYGELCRFVTGGVSATRAVASAVGDNPVSVFVPCHRVVGRDGSLVGYAGGLRVKAGLLELERVLPRLF</sequence>
<comment type="similarity">
    <text evidence="2">Belongs to the MGMT family.</text>
</comment>
<keyword evidence="5" id="KW-0808">Transferase</keyword>
<comment type="catalytic activity">
    <reaction evidence="8">
        <text>a 6-O-methyl-2'-deoxyguanosine in DNA + L-cysteinyl-[protein] = S-methyl-L-cysteinyl-[protein] + a 2'-deoxyguanosine in DNA</text>
        <dbReference type="Rhea" id="RHEA:24000"/>
        <dbReference type="Rhea" id="RHEA-COMP:10131"/>
        <dbReference type="Rhea" id="RHEA-COMP:10132"/>
        <dbReference type="Rhea" id="RHEA-COMP:11367"/>
        <dbReference type="Rhea" id="RHEA-COMP:11368"/>
        <dbReference type="ChEBI" id="CHEBI:29950"/>
        <dbReference type="ChEBI" id="CHEBI:82612"/>
        <dbReference type="ChEBI" id="CHEBI:85445"/>
        <dbReference type="ChEBI" id="CHEBI:85448"/>
        <dbReference type="EC" id="2.1.1.63"/>
    </reaction>
</comment>
<evidence type="ECO:0000256" key="7">
    <source>
        <dbReference type="ARBA" id="ARBA00023204"/>
    </source>
</evidence>
<evidence type="ECO:0000256" key="4">
    <source>
        <dbReference type="ARBA" id="ARBA00022603"/>
    </source>
</evidence>
<keyword evidence="4" id="KW-0489">Methyltransferase</keyword>
<organism evidence="10 11">
    <name type="scientific">Candidatus Caccoplasma merdipullorum</name>
    <dbReference type="NCBI Taxonomy" id="2840718"/>
    <lineage>
        <taxon>Bacteria</taxon>
        <taxon>Pseudomonadati</taxon>
        <taxon>Bacteroidota</taxon>
        <taxon>Bacteroidia</taxon>
        <taxon>Bacteroidales</taxon>
        <taxon>Bacteroidaceae</taxon>
        <taxon>Bacteroidaceae incertae sedis</taxon>
        <taxon>Candidatus Caccoplasma</taxon>
    </lineage>
</organism>
<dbReference type="SUPFAM" id="SSF53155">
    <property type="entry name" value="Methylated DNA-protein cysteine methyltransferase domain"/>
    <property type="match status" value="1"/>
</dbReference>
<dbReference type="GO" id="GO:0032259">
    <property type="term" value="P:methylation"/>
    <property type="evidence" value="ECO:0007669"/>
    <property type="project" value="UniProtKB-KW"/>
</dbReference>
<evidence type="ECO:0000313" key="10">
    <source>
        <dbReference type="EMBL" id="MBO8438082.1"/>
    </source>
</evidence>
<evidence type="ECO:0000313" key="11">
    <source>
        <dbReference type="Proteomes" id="UP000823636"/>
    </source>
</evidence>
<reference evidence="10" key="1">
    <citation type="submission" date="2020-10" db="EMBL/GenBank/DDBJ databases">
        <authorList>
            <person name="Gilroy R."/>
        </authorList>
    </citation>
    <scope>NUCLEOTIDE SEQUENCE</scope>
    <source>
        <strain evidence="10">G3-4614</strain>
    </source>
</reference>
<evidence type="ECO:0000259" key="9">
    <source>
        <dbReference type="Pfam" id="PF01035"/>
    </source>
</evidence>
<dbReference type="AlphaFoldDB" id="A0A9D9H7K0"/>
<dbReference type="InterPro" id="IPR014048">
    <property type="entry name" value="MethylDNA_cys_MeTrfase_DNA-bd"/>
</dbReference>
<evidence type="ECO:0000256" key="2">
    <source>
        <dbReference type="ARBA" id="ARBA00008711"/>
    </source>
</evidence>
<dbReference type="GO" id="GO:0003908">
    <property type="term" value="F:methylated-DNA-[protein]-cysteine S-methyltransferase activity"/>
    <property type="evidence" value="ECO:0007669"/>
    <property type="project" value="UniProtKB-EC"/>
</dbReference>
<dbReference type="EC" id="2.1.1.63" evidence="3"/>
<dbReference type="PANTHER" id="PTHR10815:SF5">
    <property type="entry name" value="METHYLATED-DNA--PROTEIN-CYSTEINE METHYLTRANSFERASE"/>
    <property type="match status" value="1"/>
</dbReference>
<proteinExistence type="inferred from homology"/>
<comment type="caution">
    <text evidence="10">The sequence shown here is derived from an EMBL/GenBank/DDBJ whole genome shotgun (WGS) entry which is preliminary data.</text>
</comment>
<protein>
    <recommendedName>
        <fullName evidence="3">methylated-DNA--[protein]-cysteine S-methyltransferase</fullName>
        <ecNumber evidence="3">2.1.1.63</ecNumber>
    </recommendedName>
</protein>
<keyword evidence="7" id="KW-0234">DNA repair</keyword>
<dbReference type="NCBIfam" id="TIGR00589">
    <property type="entry name" value="ogt"/>
    <property type="match status" value="1"/>
</dbReference>
<reference evidence="10" key="2">
    <citation type="journal article" date="2021" name="PeerJ">
        <title>Extensive microbial diversity within the chicken gut microbiome revealed by metagenomics and culture.</title>
        <authorList>
            <person name="Gilroy R."/>
            <person name="Ravi A."/>
            <person name="Getino M."/>
            <person name="Pursley I."/>
            <person name="Horton D.L."/>
            <person name="Alikhan N.F."/>
            <person name="Baker D."/>
            <person name="Gharbi K."/>
            <person name="Hall N."/>
            <person name="Watson M."/>
            <person name="Adriaenssens E.M."/>
            <person name="Foster-Nyarko E."/>
            <person name="Jarju S."/>
            <person name="Secka A."/>
            <person name="Antonio M."/>
            <person name="Oren A."/>
            <person name="Chaudhuri R.R."/>
            <person name="La Ragione R."/>
            <person name="Hildebrand F."/>
            <person name="Pallen M.J."/>
        </authorList>
    </citation>
    <scope>NUCLEOTIDE SEQUENCE</scope>
    <source>
        <strain evidence="10">G3-4614</strain>
    </source>
</reference>
<dbReference type="Pfam" id="PF01035">
    <property type="entry name" value="DNA_binding_1"/>
    <property type="match status" value="1"/>
</dbReference>
<dbReference type="EMBL" id="JADIMW010000043">
    <property type="protein sequence ID" value="MBO8438082.1"/>
    <property type="molecule type" value="Genomic_DNA"/>
</dbReference>
<dbReference type="PROSITE" id="PS00374">
    <property type="entry name" value="MGMT"/>
    <property type="match status" value="1"/>
</dbReference>
<dbReference type="Gene3D" id="3.30.160.70">
    <property type="entry name" value="Methylated DNA-protein cysteine methyltransferase domain"/>
    <property type="match status" value="1"/>
</dbReference>
<keyword evidence="6" id="KW-0227">DNA damage</keyword>
<evidence type="ECO:0000256" key="5">
    <source>
        <dbReference type="ARBA" id="ARBA00022679"/>
    </source>
</evidence>
<dbReference type="GO" id="GO:0006281">
    <property type="term" value="P:DNA repair"/>
    <property type="evidence" value="ECO:0007669"/>
    <property type="project" value="UniProtKB-KW"/>
</dbReference>
<comment type="catalytic activity">
    <reaction evidence="1">
        <text>a 4-O-methyl-thymidine in DNA + L-cysteinyl-[protein] = a thymidine in DNA + S-methyl-L-cysteinyl-[protein]</text>
        <dbReference type="Rhea" id="RHEA:53428"/>
        <dbReference type="Rhea" id="RHEA-COMP:10131"/>
        <dbReference type="Rhea" id="RHEA-COMP:10132"/>
        <dbReference type="Rhea" id="RHEA-COMP:13555"/>
        <dbReference type="Rhea" id="RHEA-COMP:13556"/>
        <dbReference type="ChEBI" id="CHEBI:29950"/>
        <dbReference type="ChEBI" id="CHEBI:82612"/>
        <dbReference type="ChEBI" id="CHEBI:137386"/>
        <dbReference type="ChEBI" id="CHEBI:137387"/>
        <dbReference type="EC" id="2.1.1.63"/>
    </reaction>
</comment>
<dbReference type="SUPFAM" id="SSF46767">
    <property type="entry name" value="Methylated DNA-protein cysteine methyltransferase, C-terminal domain"/>
    <property type="match status" value="1"/>
</dbReference>
<evidence type="ECO:0000256" key="8">
    <source>
        <dbReference type="ARBA" id="ARBA00049348"/>
    </source>
</evidence>
<feature type="domain" description="Methylated-DNA-[protein]-cysteine S-methyltransferase DNA binding" evidence="9">
    <location>
        <begin position="88"/>
        <end position="169"/>
    </location>
</feature>
<dbReference type="Gene3D" id="1.10.10.10">
    <property type="entry name" value="Winged helix-like DNA-binding domain superfamily/Winged helix DNA-binding domain"/>
    <property type="match status" value="1"/>
</dbReference>
<dbReference type="InterPro" id="IPR036217">
    <property type="entry name" value="MethylDNA_cys_MeTrfase_DNAb"/>
</dbReference>
<name>A0A9D9H7K0_9BACT</name>
<dbReference type="InterPro" id="IPR036388">
    <property type="entry name" value="WH-like_DNA-bd_sf"/>
</dbReference>
<dbReference type="CDD" id="cd06445">
    <property type="entry name" value="ATase"/>
    <property type="match status" value="1"/>
</dbReference>